<feature type="chain" id="PRO_5044861897" evidence="2">
    <location>
        <begin position="21"/>
        <end position="258"/>
    </location>
</feature>
<keyword evidence="2" id="KW-0732">Signal</keyword>
<feature type="region of interest" description="Disordered" evidence="1">
    <location>
        <begin position="71"/>
        <end position="114"/>
    </location>
</feature>
<name>A0ABD3Q731_9STRA</name>
<dbReference type="Proteomes" id="UP001516023">
    <property type="component" value="Unassembled WGS sequence"/>
</dbReference>
<feature type="compositionally biased region" description="Polar residues" evidence="1">
    <location>
        <begin position="98"/>
        <end position="114"/>
    </location>
</feature>
<organism evidence="3 4">
    <name type="scientific">Cyclotella cryptica</name>
    <dbReference type="NCBI Taxonomy" id="29204"/>
    <lineage>
        <taxon>Eukaryota</taxon>
        <taxon>Sar</taxon>
        <taxon>Stramenopiles</taxon>
        <taxon>Ochrophyta</taxon>
        <taxon>Bacillariophyta</taxon>
        <taxon>Coscinodiscophyceae</taxon>
        <taxon>Thalassiosirophycidae</taxon>
        <taxon>Stephanodiscales</taxon>
        <taxon>Stephanodiscaceae</taxon>
        <taxon>Cyclotella</taxon>
    </lineage>
</organism>
<keyword evidence="4" id="KW-1185">Reference proteome</keyword>
<protein>
    <submittedName>
        <fullName evidence="3">Uncharacterized protein</fullName>
    </submittedName>
</protein>
<proteinExistence type="predicted"/>
<evidence type="ECO:0000313" key="3">
    <source>
        <dbReference type="EMBL" id="KAL3796253.1"/>
    </source>
</evidence>
<feature type="region of interest" description="Disordered" evidence="1">
    <location>
        <begin position="220"/>
        <end position="258"/>
    </location>
</feature>
<comment type="caution">
    <text evidence="3">The sequence shown here is derived from an EMBL/GenBank/DDBJ whole genome shotgun (WGS) entry which is preliminary data.</text>
</comment>
<evidence type="ECO:0000256" key="1">
    <source>
        <dbReference type="SAM" id="MobiDB-lite"/>
    </source>
</evidence>
<feature type="compositionally biased region" description="Pro residues" evidence="1">
    <location>
        <begin position="245"/>
        <end position="258"/>
    </location>
</feature>
<evidence type="ECO:0000256" key="2">
    <source>
        <dbReference type="SAM" id="SignalP"/>
    </source>
</evidence>
<feature type="region of interest" description="Disordered" evidence="1">
    <location>
        <begin position="152"/>
        <end position="199"/>
    </location>
</feature>
<accession>A0ABD3Q731</accession>
<gene>
    <name evidence="3" type="ORF">HJC23_008573</name>
</gene>
<feature type="compositionally biased region" description="Polar residues" evidence="1">
    <location>
        <begin position="76"/>
        <end position="85"/>
    </location>
</feature>
<evidence type="ECO:0000313" key="4">
    <source>
        <dbReference type="Proteomes" id="UP001516023"/>
    </source>
</evidence>
<dbReference type="AlphaFoldDB" id="A0ABD3Q731"/>
<feature type="compositionally biased region" description="Polar residues" evidence="1">
    <location>
        <begin position="220"/>
        <end position="234"/>
    </location>
</feature>
<dbReference type="EMBL" id="JABMIG020000064">
    <property type="protein sequence ID" value="KAL3796253.1"/>
    <property type="molecule type" value="Genomic_DNA"/>
</dbReference>
<feature type="signal peptide" evidence="2">
    <location>
        <begin position="1"/>
        <end position="20"/>
    </location>
</feature>
<reference evidence="3 4" key="1">
    <citation type="journal article" date="2020" name="G3 (Bethesda)">
        <title>Improved Reference Genome for Cyclotella cryptica CCMP332, a Model for Cell Wall Morphogenesis, Salinity Adaptation, and Lipid Production in Diatoms (Bacillariophyta).</title>
        <authorList>
            <person name="Roberts W.R."/>
            <person name="Downey K.M."/>
            <person name="Ruck E.C."/>
            <person name="Traller J.C."/>
            <person name="Alverson A.J."/>
        </authorList>
    </citation>
    <scope>NUCLEOTIDE SEQUENCE [LARGE SCALE GENOMIC DNA]</scope>
    <source>
        <strain evidence="3 4">CCMP332</strain>
    </source>
</reference>
<sequence length="258" mass="29011">MKTSVIAPLLIVLPTHRSLGFTNPCPKRITSLSRLHVLFPNKRGIIVQADGDFVAKDPLLDDFMGRRSSARDVLRNDSTPSSPSSFGVRRNSLRGEHSNSQASDTSIVNNASATDPKNMKIRDIQKELQQRNVYFGDCFDRESLVKRLREARGENDDIASPENGWGKNEQNPAQSDQDASFPYNDIRGNINGWKRNDPNSLYAHQETAYGYKETSDDIASQINQQSRFASSSPYEKSERWVYTSPVPPSTPPPGYYNR</sequence>
<feature type="compositionally biased region" description="Polar residues" evidence="1">
    <location>
        <begin position="168"/>
        <end position="178"/>
    </location>
</feature>